<gene>
    <name evidence="2" type="ORF">QE152_g2038</name>
</gene>
<dbReference type="GO" id="GO:0071897">
    <property type="term" value="P:DNA biosynthetic process"/>
    <property type="evidence" value="ECO:0007669"/>
    <property type="project" value="UniProtKB-ARBA"/>
</dbReference>
<dbReference type="SUPFAM" id="SSF56672">
    <property type="entry name" value="DNA/RNA polymerases"/>
    <property type="match status" value="2"/>
</dbReference>
<dbReference type="InterPro" id="IPR050951">
    <property type="entry name" value="Retrovirus_Pol_polyprotein"/>
</dbReference>
<keyword evidence="3" id="KW-1185">Reference proteome</keyword>
<proteinExistence type="predicted"/>
<dbReference type="PANTHER" id="PTHR37984">
    <property type="entry name" value="PROTEIN CBG26694"/>
    <property type="match status" value="1"/>
</dbReference>
<evidence type="ECO:0000313" key="2">
    <source>
        <dbReference type="EMBL" id="KAK9753525.1"/>
    </source>
</evidence>
<dbReference type="InterPro" id="IPR001584">
    <property type="entry name" value="Integrase_cat-core"/>
</dbReference>
<comment type="caution">
    <text evidence="2">The sequence shown here is derived from an EMBL/GenBank/DDBJ whole genome shotgun (WGS) entry which is preliminary data.</text>
</comment>
<dbReference type="Gene3D" id="3.30.70.270">
    <property type="match status" value="1"/>
</dbReference>
<dbReference type="PROSITE" id="PS50994">
    <property type="entry name" value="INTEGRASE"/>
    <property type="match status" value="1"/>
</dbReference>
<evidence type="ECO:0000259" key="1">
    <source>
        <dbReference type="PROSITE" id="PS50994"/>
    </source>
</evidence>
<organism evidence="2 3">
    <name type="scientific">Popillia japonica</name>
    <name type="common">Japanese beetle</name>
    <dbReference type="NCBI Taxonomy" id="7064"/>
    <lineage>
        <taxon>Eukaryota</taxon>
        <taxon>Metazoa</taxon>
        <taxon>Ecdysozoa</taxon>
        <taxon>Arthropoda</taxon>
        <taxon>Hexapoda</taxon>
        <taxon>Insecta</taxon>
        <taxon>Pterygota</taxon>
        <taxon>Neoptera</taxon>
        <taxon>Endopterygota</taxon>
        <taxon>Coleoptera</taxon>
        <taxon>Polyphaga</taxon>
        <taxon>Scarabaeiformia</taxon>
        <taxon>Scarabaeidae</taxon>
        <taxon>Rutelinae</taxon>
        <taxon>Popillia</taxon>
    </lineage>
</organism>
<dbReference type="Proteomes" id="UP001458880">
    <property type="component" value="Unassembled WGS sequence"/>
</dbReference>
<protein>
    <recommendedName>
        <fullName evidence="1">Integrase catalytic domain-containing protein</fullName>
    </recommendedName>
</protein>
<dbReference type="GO" id="GO:0003676">
    <property type="term" value="F:nucleic acid binding"/>
    <property type="evidence" value="ECO:0007669"/>
    <property type="project" value="InterPro"/>
</dbReference>
<name>A0AAW1N762_POPJA</name>
<dbReference type="EMBL" id="JASPKY010000013">
    <property type="protein sequence ID" value="KAK9753525.1"/>
    <property type="molecule type" value="Genomic_DNA"/>
</dbReference>
<dbReference type="Gene3D" id="3.10.10.10">
    <property type="entry name" value="HIV Type 1 Reverse Transcriptase, subunit A, domain 1"/>
    <property type="match status" value="2"/>
</dbReference>
<sequence length="338" mass="40297">MEERPRKLSYVDKNKLQLTWTTELRKKLLEKVLHFIVALLYLFLKKALKILRLCFDFRELNKTTIRDHYPIPLIDQLELLKLCFDFRELNKTTIRDHYPIPLIDQLELLKDKKYFTSLDLNNGFYHVRVAESSLNFSKFVKLYAVKFTKTDKVIKKLEEYFNNYSRPRRIVSDRETSFTSQAFEDFLKANSIMHMKIATASNGQIERINRDLTPMLAKLAELKDKWDGCLYKVEFAINNTICRSTGKTPSMLLFGINQRVTIYAVSWKPPMSRTPTWKFYEPRLKGRTCKFKRTINSTITNPTRHRAFIRKEILLWSRMSIRHRVLTRSFYLNIEALK</sequence>
<dbReference type="InterPro" id="IPR043128">
    <property type="entry name" value="Rev_trsase/Diguanyl_cyclase"/>
</dbReference>
<feature type="domain" description="Integrase catalytic" evidence="1">
    <location>
        <begin position="95"/>
        <end position="257"/>
    </location>
</feature>
<accession>A0AAW1N762</accession>
<dbReference type="GO" id="GO:0042575">
    <property type="term" value="C:DNA polymerase complex"/>
    <property type="evidence" value="ECO:0007669"/>
    <property type="project" value="UniProtKB-ARBA"/>
</dbReference>
<dbReference type="InterPro" id="IPR036397">
    <property type="entry name" value="RNaseH_sf"/>
</dbReference>
<dbReference type="InterPro" id="IPR012337">
    <property type="entry name" value="RNaseH-like_sf"/>
</dbReference>
<dbReference type="SUPFAM" id="SSF53098">
    <property type="entry name" value="Ribonuclease H-like"/>
    <property type="match status" value="1"/>
</dbReference>
<reference evidence="2 3" key="1">
    <citation type="journal article" date="2024" name="BMC Genomics">
        <title>De novo assembly and annotation of Popillia japonica's genome with initial clues to its potential as an invasive pest.</title>
        <authorList>
            <person name="Cucini C."/>
            <person name="Boschi S."/>
            <person name="Funari R."/>
            <person name="Cardaioli E."/>
            <person name="Iannotti N."/>
            <person name="Marturano G."/>
            <person name="Paoli F."/>
            <person name="Bruttini M."/>
            <person name="Carapelli A."/>
            <person name="Frati F."/>
            <person name="Nardi F."/>
        </authorList>
    </citation>
    <scope>NUCLEOTIDE SEQUENCE [LARGE SCALE GENOMIC DNA]</scope>
    <source>
        <strain evidence="2">DMR45628</strain>
    </source>
</reference>
<evidence type="ECO:0000313" key="3">
    <source>
        <dbReference type="Proteomes" id="UP001458880"/>
    </source>
</evidence>
<dbReference type="AlphaFoldDB" id="A0AAW1N762"/>
<dbReference type="InterPro" id="IPR043502">
    <property type="entry name" value="DNA/RNA_pol_sf"/>
</dbReference>
<dbReference type="GO" id="GO:0015074">
    <property type="term" value="P:DNA integration"/>
    <property type="evidence" value="ECO:0007669"/>
    <property type="project" value="InterPro"/>
</dbReference>
<dbReference type="Gene3D" id="3.30.420.10">
    <property type="entry name" value="Ribonuclease H-like superfamily/Ribonuclease H"/>
    <property type="match status" value="1"/>
</dbReference>
<dbReference type="PANTHER" id="PTHR37984:SF15">
    <property type="entry name" value="INTEGRASE CATALYTIC DOMAIN-CONTAINING PROTEIN"/>
    <property type="match status" value="1"/>
</dbReference>